<accession>A0ABY6Z661</accession>
<dbReference type="Pfam" id="PF00389">
    <property type="entry name" value="2-Hacid_dh"/>
    <property type="match status" value="1"/>
</dbReference>
<dbReference type="Pfam" id="PF02826">
    <property type="entry name" value="2-Hacid_dh_C"/>
    <property type="match status" value="1"/>
</dbReference>
<dbReference type="CDD" id="cd05301">
    <property type="entry name" value="GDH"/>
    <property type="match status" value="1"/>
</dbReference>
<comment type="similarity">
    <text evidence="1 3">Belongs to the D-isomer specific 2-hydroxyacid dehydrogenase family.</text>
</comment>
<dbReference type="InterPro" id="IPR006140">
    <property type="entry name" value="D-isomer_DH_NAD-bd"/>
</dbReference>
<dbReference type="InterPro" id="IPR050223">
    <property type="entry name" value="D-isomer_2-hydroxyacid_DH"/>
</dbReference>
<dbReference type="InterPro" id="IPR006139">
    <property type="entry name" value="D-isomer_2_OHA_DH_cat_dom"/>
</dbReference>
<feature type="domain" description="D-isomer specific 2-hydroxyacid dehydrogenase NAD-binding" evidence="5">
    <location>
        <begin position="107"/>
        <end position="286"/>
    </location>
</feature>
<dbReference type="PROSITE" id="PS00065">
    <property type="entry name" value="D_2_HYDROXYACID_DH_1"/>
    <property type="match status" value="1"/>
</dbReference>
<dbReference type="InterPro" id="IPR036291">
    <property type="entry name" value="NAD(P)-bd_dom_sf"/>
</dbReference>
<dbReference type="Gene3D" id="3.40.50.720">
    <property type="entry name" value="NAD(P)-binding Rossmann-like Domain"/>
    <property type="match status" value="2"/>
</dbReference>
<dbReference type="InterPro" id="IPR029752">
    <property type="entry name" value="D-isomer_DH_CS1"/>
</dbReference>
<proteinExistence type="inferred from homology"/>
<dbReference type="EMBL" id="CP104064">
    <property type="protein sequence ID" value="WAH38367.1"/>
    <property type="molecule type" value="Genomic_DNA"/>
</dbReference>
<keyword evidence="7" id="KW-1185">Reference proteome</keyword>
<protein>
    <submittedName>
        <fullName evidence="6">D-glycerate dehydrogenase</fullName>
    </submittedName>
</protein>
<name>A0ABY6Z661_9BACL</name>
<dbReference type="SUPFAM" id="SSF51735">
    <property type="entry name" value="NAD(P)-binding Rossmann-fold domains"/>
    <property type="match status" value="1"/>
</dbReference>
<evidence type="ECO:0000256" key="3">
    <source>
        <dbReference type="RuleBase" id="RU003719"/>
    </source>
</evidence>
<evidence type="ECO:0000313" key="7">
    <source>
        <dbReference type="Proteomes" id="UP001164803"/>
    </source>
</evidence>
<dbReference type="RefSeq" id="WP_268045933.1">
    <property type="nucleotide sequence ID" value="NZ_CP104064.1"/>
</dbReference>
<reference evidence="6" key="1">
    <citation type="submission" date="2022-08" db="EMBL/GenBank/DDBJ databases">
        <title>Alicyclobacillus dauci DSM2870, complete genome.</title>
        <authorList>
            <person name="Wang Q."/>
            <person name="Cai R."/>
            <person name="Wang Z."/>
        </authorList>
    </citation>
    <scope>NUCLEOTIDE SEQUENCE</scope>
    <source>
        <strain evidence="6">DSM 28700</strain>
    </source>
</reference>
<dbReference type="PANTHER" id="PTHR10996">
    <property type="entry name" value="2-HYDROXYACID DEHYDROGENASE-RELATED"/>
    <property type="match status" value="1"/>
</dbReference>
<dbReference type="Proteomes" id="UP001164803">
    <property type="component" value="Chromosome"/>
</dbReference>
<gene>
    <name evidence="6" type="ORF">NZD86_07785</name>
</gene>
<evidence type="ECO:0000256" key="1">
    <source>
        <dbReference type="ARBA" id="ARBA00005854"/>
    </source>
</evidence>
<evidence type="ECO:0000259" key="4">
    <source>
        <dbReference type="Pfam" id="PF00389"/>
    </source>
</evidence>
<dbReference type="SUPFAM" id="SSF52283">
    <property type="entry name" value="Formate/glycerate dehydrogenase catalytic domain-like"/>
    <property type="match status" value="1"/>
</dbReference>
<evidence type="ECO:0000259" key="5">
    <source>
        <dbReference type="Pfam" id="PF02826"/>
    </source>
</evidence>
<organism evidence="6 7">
    <name type="scientific">Alicyclobacillus dauci</name>
    <dbReference type="NCBI Taxonomy" id="1475485"/>
    <lineage>
        <taxon>Bacteria</taxon>
        <taxon>Bacillati</taxon>
        <taxon>Bacillota</taxon>
        <taxon>Bacilli</taxon>
        <taxon>Bacillales</taxon>
        <taxon>Alicyclobacillaceae</taxon>
        <taxon>Alicyclobacillus</taxon>
    </lineage>
</organism>
<evidence type="ECO:0000313" key="6">
    <source>
        <dbReference type="EMBL" id="WAH38367.1"/>
    </source>
</evidence>
<sequence>MFRICSTRKLPQHVQDYLTTYATLDILTKEQRESPETFVKYAADADGIITSGMRIDDAILSRLPKLKCVSTSSVGYDHFDTDALKKHGVYATHTPTVLDETVADLTFALILATARRVVELDTVVREGRWAGRPAEWFYGVDVHHRTLGIIGMGRIGEAVARRARLGFEMDVVYHNRSRKPEVEEKLGLEYVSFEELLAKSDFVVLLTPLTEATRGLMDDAAFQKMKSSAIFINVSRGATVNEQALFKALSEGTIRAAGLDVFVKEPTPTTNPLLSLQNVVVLPHIGSATHATRDDMAMLAATNLIAVLEGRLQEARIVPELQSLIKES</sequence>
<dbReference type="PANTHER" id="PTHR10996:SF283">
    <property type="entry name" value="GLYOXYLATE_HYDROXYPYRUVATE REDUCTASE B"/>
    <property type="match status" value="1"/>
</dbReference>
<keyword evidence="2 3" id="KW-0560">Oxidoreductase</keyword>
<evidence type="ECO:0000256" key="2">
    <source>
        <dbReference type="ARBA" id="ARBA00023002"/>
    </source>
</evidence>
<feature type="domain" description="D-isomer specific 2-hydroxyacid dehydrogenase catalytic" evidence="4">
    <location>
        <begin position="9"/>
        <end position="313"/>
    </location>
</feature>